<sequence>MRAWALLPWPSIAEFYPRVPFETKHLYPVSYYLDAPSGTVRLCYHKGDISFDFCCDERHGERGNEDCWDSIDTFEECCSAGQRELLEHSDPWPADRIFHNAHLAVQLDRDPAWFSFAFRASSVCPDFTGPESATKGREAMRGMPDLVFDEVARGIRRDLEKEPRNLWTLVREACGMSVVLALTIYSGALQERVGLRPDLEERLQQVWEEFREVLMDILERMRFVDALFDVTGYPLLPPNEVLEIWEGWMSVALDFSLPLQRLAELTLHRAQGAYYATEDFYFTRLRPRLLEGCGAVCDMSQHVEGAPSFWLPTYTAEIDCPGITGNRVISQSSRLWPPLRGMPQVFKEDFAAGGVSFLARYELPRRQTEEEVAGNSTRCRMWTEDSVEELRRLVRSVGRKPLRWPRFGDFVAYDSEELNSTARFVASVKDAIPLLGPAFGGHWLVLGSLSPWIEAILLEYKVASRVSTLEYSNLSACPDRHPKIATLLPEDFNGAYLSEERFDGFVQWSSIEHSGLGMYGDEVNPWGDRQSLAQLWCRGKDGAFFFFGPGPEGPGGSVWGREAHNENRSGRHSGSLFEEKLYWNAGRDYGRQMLGRLMLNWKLVRPANSTWHFHVFQRIAKIRTLEYKRNVN</sequence>
<dbReference type="AlphaFoldDB" id="A0AA36I7D4"/>
<name>A0AA36I7D4_9DINO</name>
<dbReference type="EMBL" id="CAUJNA010000902">
    <property type="protein sequence ID" value="CAJ1382431.1"/>
    <property type="molecule type" value="Genomic_DNA"/>
</dbReference>
<dbReference type="Proteomes" id="UP001178507">
    <property type="component" value="Unassembled WGS sequence"/>
</dbReference>
<dbReference type="Pfam" id="PF03269">
    <property type="entry name" value="DUF268"/>
    <property type="match status" value="1"/>
</dbReference>
<dbReference type="InterPro" id="IPR004951">
    <property type="entry name" value="DUF268_CAE_spp"/>
</dbReference>
<reference evidence="1" key="1">
    <citation type="submission" date="2023-08" db="EMBL/GenBank/DDBJ databases">
        <authorList>
            <person name="Chen Y."/>
            <person name="Shah S."/>
            <person name="Dougan E. K."/>
            <person name="Thang M."/>
            <person name="Chan C."/>
        </authorList>
    </citation>
    <scope>NUCLEOTIDE SEQUENCE</scope>
</reference>
<comment type="caution">
    <text evidence="1">The sequence shown here is derived from an EMBL/GenBank/DDBJ whole genome shotgun (WGS) entry which is preliminary data.</text>
</comment>
<evidence type="ECO:0000313" key="1">
    <source>
        <dbReference type="EMBL" id="CAJ1382431.1"/>
    </source>
</evidence>
<proteinExistence type="predicted"/>
<keyword evidence="2" id="KW-1185">Reference proteome</keyword>
<protein>
    <submittedName>
        <fullName evidence="1">Uncharacterized protein</fullName>
    </submittedName>
</protein>
<gene>
    <name evidence="1" type="ORF">EVOR1521_LOCUS9802</name>
</gene>
<organism evidence="1 2">
    <name type="scientific">Effrenium voratum</name>
    <dbReference type="NCBI Taxonomy" id="2562239"/>
    <lineage>
        <taxon>Eukaryota</taxon>
        <taxon>Sar</taxon>
        <taxon>Alveolata</taxon>
        <taxon>Dinophyceae</taxon>
        <taxon>Suessiales</taxon>
        <taxon>Symbiodiniaceae</taxon>
        <taxon>Effrenium</taxon>
    </lineage>
</organism>
<accession>A0AA36I7D4</accession>
<evidence type="ECO:0000313" key="2">
    <source>
        <dbReference type="Proteomes" id="UP001178507"/>
    </source>
</evidence>